<evidence type="ECO:0000256" key="6">
    <source>
        <dbReference type="PIRSR" id="PIRSR600760-2"/>
    </source>
</evidence>
<evidence type="ECO:0000313" key="8">
    <source>
        <dbReference type="Proteomes" id="UP001151287"/>
    </source>
</evidence>
<keyword evidence="5 6" id="KW-0460">Magnesium</keyword>
<protein>
    <recommendedName>
        <fullName evidence="9">PAP-specific phosphatase, mitochondrial</fullName>
    </recommendedName>
</protein>
<feature type="binding site" evidence="6">
    <location>
        <position position="169"/>
    </location>
    <ligand>
        <name>Mg(2+)</name>
        <dbReference type="ChEBI" id="CHEBI:18420"/>
        <label>1</label>
        <note>catalytic</note>
    </ligand>
</feature>
<evidence type="ECO:0000256" key="2">
    <source>
        <dbReference type="ARBA" id="ARBA00009759"/>
    </source>
</evidence>
<organism evidence="7 8">
    <name type="scientific">Rhynchospora breviuscula</name>
    <dbReference type="NCBI Taxonomy" id="2022672"/>
    <lineage>
        <taxon>Eukaryota</taxon>
        <taxon>Viridiplantae</taxon>
        <taxon>Streptophyta</taxon>
        <taxon>Embryophyta</taxon>
        <taxon>Tracheophyta</taxon>
        <taxon>Spermatophyta</taxon>
        <taxon>Magnoliopsida</taxon>
        <taxon>Liliopsida</taxon>
        <taxon>Poales</taxon>
        <taxon>Cyperaceae</taxon>
        <taxon>Cyperoideae</taxon>
        <taxon>Rhynchosporeae</taxon>
        <taxon>Rhynchospora</taxon>
    </lineage>
</organism>
<dbReference type="InterPro" id="IPR051090">
    <property type="entry name" value="Inositol_monoP_superfamily"/>
</dbReference>
<keyword evidence="8" id="KW-1185">Reference proteome</keyword>
<dbReference type="Gene3D" id="3.30.540.10">
    <property type="entry name" value="Fructose-1,6-Bisphosphatase, subunit A, domain 1"/>
    <property type="match status" value="1"/>
</dbReference>
<feature type="binding site" evidence="6">
    <location>
        <position position="341"/>
    </location>
    <ligand>
        <name>Mg(2+)</name>
        <dbReference type="ChEBI" id="CHEBI:18420"/>
        <label>1</label>
        <note>catalytic</note>
    </ligand>
</feature>
<dbReference type="Proteomes" id="UP001151287">
    <property type="component" value="Unassembled WGS sequence"/>
</dbReference>
<comment type="cofactor">
    <cofactor evidence="1 6">
        <name>Mg(2+)</name>
        <dbReference type="ChEBI" id="CHEBI:18420"/>
    </cofactor>
</comment>
<dbReference type="InterPro" id="IPR000760">
    <property type="entry name" value="Inositol_monophosphatase-like"/>
</dbReference>
<dbReference type="AlphaFoldDB" id="A0A9Q0CV24"/>
<dbReference type="FunFam" id="3.30.540.10:FF:000022">
    <property type="entry name" value="Putative PAP-specific phosphatase, mitochondrial"/>
    <property type="match status" value="1"/>
</dbReference>
<dbReference type="PROSITE" id="PS00629">
    <property type="entry name" value="IMP_1"/>
    <property type="match status" value="1"/>
</dbReference>
<accession>A0A9Q0CV24</accession>
<dbReference type="GO" id="GO:0000103">
    <property type="term" value="P:sulfate assimilation"/>
    <property type="evidence" value="ECO:0007669"/>
    <property type="project" value="TreeGrafter"/>
</dbReference>
<keyword evidence="4" id="KW-0378">Hydrolase</keyword>
<dbReference type="GO" id="GO:0046872">
    <property type="term" value="F:metal ion binding"/>
    <property type="evidence" value="ECO:0007669"/>
    <property type="project" value="UniProtKB-KW"/>
</dbReference>
<gene>
    <name evidence="7" type="ORF">LUZ63_000513</name>
</gene>
<evidence type="ECO:0008006" key="9">
    <source>
        <dbReference type="Google" id="ProtNLM"/>
    </source>
</evidence>
<dbReference type="Pfam" id="PF00459">
    <property type="entry name" value="Inositol_P"/>
    <property type="match status" value="1"/>
</dbReference>
<dbReference type="OrthoDB" id="411145at2759"/>
<dbReference type="PANTHER" id="PTHR43200:SF4">
    <property type="entry name" value="PAP-SPECIFIC PHOSPHATASE, MITOCHONDRIAL-RELATED"/>
    <property type="match status" value="1"/>
</dbReference>
<keyword evidence="3 6" id="KW-0479">Metal-binding</keyword>
<comment type="similarity">
    <text evidence="2">Belongs to the inositol monophosphatase superfamily.</text>
</comment>
<evidence type="ECO:0000256" key="1">
    <source>
        <dbReference type="ARBA" id="ARBA00001946"/>
    </source>
</evidence>
<name>A0A9Q0CV24_9POAL</name>
<feature type="binding site" evidence="6">
    <location>
        <position position="105"/>
    </location>
    <ligand>
        <name>Mg(2+)</name>
        <dbReference type="ChEBI" id="CHEBI:18420"/>
        <label>1</label>
        <note>catalytic</note>
    </ligand>
</feature>
<dbReference type="Gene3D" id="3.40.190.80">
    <property type="match status" value="1"/>
</dbReference>
<reference evidence="7" key="1">
    <citation type="journal article" date="2022" name="Cell">
        <title>Repeat-based holocentromeres influence genome architecture and karyotype evolution.</title>
        <authorList>
            <person name="Hofstatter P.G."/>
            <person name="Thangavel G."/>
            <person name="Lux T."/>
            <person name="Neumann P."/>
            <person name="Vondrak T."/>
            <person name="Novak P."/>
            <person name="Zhang M."/>
            <person name="Costa L."/>
            <person name="Castellani M."/>
            <person name="Scott A."/>
            <person name="Toegelov H."/>
            <person name="Fuchs J."/>
            <person name="Mata-Sucre Y."/>
            <person name="Dias Y."/>
            <person name="Vanzela A.L.L."/>
            <person name="Huettel B."/>
            <person name="Almeida C.C.S."/>
            <person name="Simkova H."/>
            <person name="Souza G."/>
            <person name="Pedrosa-Harand A."/>
            <person name="Macas J."/>
            <person name="Mayer K.F.X."/>
            <person name="Houben A."/>
            <person name="Marques A."/>
        </authorList>
    </citation>
    <scope>NUCLEOTIDE SEQUENCE</scope>
    <source>
        <strain evidence="7">RhyBre1mFocal</strain>
    </source>
</reference>
<evidence type="ECO:0000256" key="3">
    <source>
        <dbReference type="ARBA" id="ARBA00022723"/>
    </source>
</evidence>
<comment type="caution">
    <text evidence="7">The sequence shown here is derived from an EMBL/GenBank/DDBJ whole genome shotgun (WGS) entry which is preliminary data.</text>
</comment>
<evidence type="ECO:0000256" key="4">
    <source>
        <dbReference type="ARBA" id="ARBA00022801"/>
    </source>
</evidence>
<dbReference type="PANTHER" id="PTHR43200">
    <property type="entry name" value="PHOSPHATASE"/>
    <property type="match status" value="1"/>
</dbReference>
<feature type="binding site" evidence="6">
    <location>
        <position position="171"/>
    </location>
    <ligand>
        <name>Mg(2+)</name>
        <dbReference type="ChEBI" id="CHEBI:18420"/>
        <label>1</label>
        <note>catalytic</note>
    </ligand>
</feature>
<proteinExistence type="inferred from homology"/>
<dbReference type="GO" id="GO:0008441">
    <property type="term" value="F:3'(2'),5'-bisphosphate nucleotidase activity"/>
    <property type="evidence" value="ECO:0007669"/>
    <property type="project" value="TreeGrafter"/>
</dbReference>
<dbReference type="EMBL" id="JAMQYH010000001">
    <property type="protein sequence ID" value="KAJ1700734.1"/>
    <property type="molecule type" value="Genomic_DNA"/>
</dbReference>
<feature type="binding site" evidence="6">
    <location>
        <position position="172"/>
    </location>
    <ligand>
        <name>Mg(2+)</name>
        <dbReference type="ChEBI" id="CHEBI:18420"/>
        <label>1</label>
        <note>catalytic</note>
    </ligand>
</feature>
<evidence type="ECO:0000313" key="7">
    <source>
        <dbReference type="EMBL" id="KAJ1700734.1"/>
    </source>
</evidence>
<dbReference type="SUPFAM" id="SSF56655">
    <property type="entry name" value="Carbohydrate phosphatase"/>
    <property type="match status" value="1"/>
</dbReference>
<dbReference type="InterPro" id="IPR020583">
    <property type="entry name" value="Inositol_monoP_metal-BS"/>
</dbReference>
<sequence length="404" mass="44499">MAVLHSWCSYLPRCNAPRNRYLIRASLLPFPVEEAKYHHQLSVAIEAVQRACCLCVDVKKSLLSNDRWILGKTDQTPVTVADFGVQALISLELKREFPTIPLVAEEDSTFLRSQSSRNILVDAIFDAVSGKINGQDEDLSTDDVLRAIDRGGKDAISFDEKPATYWVLDPIDGTRGFLKGSDALYVVGLALVVEGEVVLGVMGCPNWRHDPLTNTDYNNAQTGVIMVAHVGCGTWAKSMSFDMGSSVYLLESFWKRCFVDSCEVLQNGRFCIPESQTWDLIPLSNEFGYTTNNLDLTRNEKSILLLRACCGSLCKYLMVASGRASVFILRARTKTIIKAWDHAVGIICVHEAGGQVSDWDGNQLNLAADIEGRRIIFPSGGVIVSNGILHAEIVHIISSHTSVS</sequence>
<evidence type="ECO:0000256" key="5">
    <source>
        <dbReference type="ARBA" id="ARBA00022842"/>
    </source>
</evidence>